<dbReference type="GO" id="GO:0008932">
    <property type="term" value="F:lytic endotransglycosylase activity"/>
    <property type="evidence" value="ECO:0007669"/>
    <property type="project" value="TreeGrafter"/>
</dbReference>
<name>H5SA66_9CHLR</name>
<sequence>MFLLSSCGSLPTTPRPSPIPYHTRTPTLPPPSSPTPLPPTLPLPTATPFPYTVQSGDTLEGIARRFNITSDDLLLANPGLTSLLQPGQVIQVPAPRAQDAPATPTPAPLSLEPPVCYPQPTGEQTCFFPISNPTGDWIENIALQVAFVDQDGHSQSRELFLPLDILPPQGRLPAFTTLPGGATQITARIVSALRLPPTDRRYLPATLHRVRIVIAPSGLQASIGGEVRLPSDSRAAQMIWIAATAYDAQGRVVGFYRWDGTALPAGSALPFTFSLGSFAPMDRVELTLEAR</sequence>
<evidence type="ECO:0000313" key="3">
    <source>
        <dbReference type="EMBL" id="BAL53052.1"/>
    </source>
</evidence>
<gene>
    <name evidence="3" type="ORF">HGMM_F04B01C27</name>
</gene>
<dbReference type="AlphaFoldDB" id="H5SA66"/>
<dbReference type="SMART" id="SM00257">
    <property type="entry name" value="LysM"/>
    <property type="match status" value="1"/>
</dbReference>
<dbReference type="PANTHER" id="PTHR33734:SF22">
    <property type="entry name" value="MEMBRANE-BOUND LYTIC MUREIN TRANSGLYCOSYLASE D"/>
    <property type="match status" value="1"/>
</dbReference>
<evidence type="ECO:0000259" key="2">
    <source>
        <dbReference type="PROSITE" id="PS51782"/>
    </source>
</evidence>
<dbReference type="SUPFAM" id="SSF54106">
    <property type="entry name" value="LysM domain"/>
    <property type="match status" value="1"/>
</dbReference>
<feature type="compositionally biased region" description="Polar residues" evidence="1">
    <location>
        <begin position="1"/>
        <end position="12"/>
    </location>
</feature>
<protein>
    <recommendedName>
        <fullName evidence="2">LysM domain-containing protein</fullName>
    </recommendedName>
</protein>
<dbReference type="PANTHER" id="PTHR33734">
    <property type="entry name" value="LYSM DOMAIN-CONTAINING GPI-ANCHORED PROTEIN 2"/>
    <property type="match status" value="1"/>
</dbReference>
<dbReference type="CDD" id="cd00118">
    <property type="entry name" value="LysM"/>
    <property type="match status" value="1"/>
</dbReference>
<dbReference type="Pfam" id="PF01476">
    <property type="entry name" value="LysM"/>
    <property type="match status" value="1"/>
</dbReference>
<dbReference type="InterPro" id="IPR018392">
    <property type="entry name" value="LysM"/>
</dbReference>
<proteinExistence type="predicted"/>
<dbReference type="EMBL" id="AP011646">
    <property type="protein sequence ID" value="BAL53052.1"/>
    <property type="molecule type" value="Genomic_DNA"/>
</dbReference>
<feature type="region of interest" description="Disordered" evidence="1">
    <location>
        <begin position="1"/>
        <end position="48"/>
    </location>
</feature>
<dbReference type="Gene3D" id="3.10.350.10">
    <property type="entry name" value="LysM domain"/>
    <property type="match status" value="1"/>
</dbReference>
<dbReference type="InterPro" id="IPR036779">
    <property type="entry name" value="LysM_dom_sf"/>
</dbReference>
<accession>H5SA66</accession>
<reference evidence="3" key="1">
    <citation type="journal article" date="2005" name="Environ. Microbiol.">
        <title>Genetic and functional properties of uncultivated thermophilic crenarchaeotes from a subsurface gold mine as revealed by analysis of genome fragments.</title>
        <authorList>
            <person name="Nunoura T."/>
            <person name="Hirayama H."/>
            <person name="Takami H."/>
            <person name="Oida H."/>
            <person name="Nishi S."/>
            <person name="Shimamura S."/>
            <person name="Suzuki Y."/>
            <person name="Inagaki F."/>
            <person name="Takai K."/>
            <person name="Nealson K.H."/>
            <person name="Horikoshi K."/>
        </authorList>
    </citation>
    <scope>NUCLEOTIDE SEQUENCE</scope>
</reference>
<reference evidence="3" key="2">
    <citation type="journal article" date="2012" name="PLoS ONE">
        <title>A Deeply Branching Thermophilic Bacterium with an Ancient Acetyl-CoA Pathway Dominates a Subsurface Ecosystem.</title>
        <authorList>
            <person name="Takami H."/>
            <person name="Noguchi H."/>
            <person name="Takaki Y."/>
            <person name="Uchiyama I."/>
            <person name="Toyoda A."/>
            <person name="Nishi S."/>
            <person name="Chee G.-J."/>
            <person name="Arai W."/>
            <person name="Nunoura T."/>
            <person name="Itoh T."/>
            <person name="Hattori M."/>
            <person name="Takai K."/>
        </authorList>
    </citation>
    <scope>NUCLEOTIDE SEQUENCE</scope>
</reference>
<feature type="compositionally biased region" description="Pro residues" evidence="1">
    <location>
        <begin position="27"/>
        <end position="47"/>
    </location>
</feature>
<evidence type="ECO:0000256" key="1">
    <source>
        <dbReference type="SAM" id="MobiDB-lite"/>
    </source>
</evidence>
<organism evidence="3">
    <name type="scientific">uncultured Chloroflexota bacterium</name>
    <dbReference type="NCBI Taxonomy" id="166587"/>
    <lineage>
        <taxon>Bacteria</taxon>
        <taxon>Bacillati</taxon>
        <taxon>Chloroflexota</taxon>
        <taxon>environmental samples</taxon>
    </lineage>
</organism>
<feature type="domain" description="LysM" evidence="2">
    <location>
        <begin position="49"/>
        <end position="92"/>
    </location>
</feature>
<dbReference type="PROSITE" id="PS51782">
    <property type="entry name" value="LYSM"/>
    <property type="match status" value="1"/>
</dbReference>